<organism evidence="1 2">
    <name type="scientific">Microbacterium mitrae</name>
    <dbReference type="NCBI Taxonomy" id="664640"/>
    <lineage>
        <taxon>Bacteria</taxon>
        <taxon>Bacillati</taxon>
        <taxon>Actinomycetota</taxon>
        <taxon>Actinomycetes</taxon>
        <taxon>Micrococcales</taxon>
        <taxon>Microbacteriaceae</taxon>
        <taxon>Microbacterium</taxon>
    </lineage>
</organism>
<evidence type="ECO:0000313" key="2">
    <source>
        <dbReference type="Proteomes" id="UP000321196"/>
    </source>
</evidence>
<protein>
    <recommendedName>
        <fullName evidence="3">DUF2004 domain-containing protein</fullName>
    </recommendedName>
</protein>
<dbReference type="AlphaFoldDB" id="A0A5C8HMP2"/>
<gene>
    <name evidence="1" type="ORF">FVP60_12865</name>
</gene>
<name>A0A5C8HMP2_9MICO</name>
<accession>A0A5C8HMP2</accession>
<dbReference type="Proteomes" id="UP000321196">
    <property type="component" value="Unassembled WGS sequence"/>
</dbReference>
<reference evidence="1 2" key="1">
    <citation type="submission" date="2019-08" db="EMBL/GenBank/DDBJ databases">
        <authorList>
            <person name="Dong K."/>
        </authorList>
    </citation>
    <scope>NUCLEOTIDE SEQUENCE [LARGE SCALE GENOMIC DNA]</scope>
    <source>
        <strain evidence="1 2">M4-8</strain>
    </source>
</reference>
<dbReference type="RefSeq" id="WP_147826696.1">
    <property type="nucleotide sequence ID" value="NZ_BAAARG010000005.1"/>
</dbReference>
<comment type="caution">
    <text evidence="1">The sequence shown here is derived from an EMBL/GenBank/DDBJ whole genome shotgun (WGS) entry which is preliminary data.</text>
</comment>
<evidence type="ECO:0000313" key="1">
    <source>
        <dbReference type="EMBL" id="TXK02762.1"/>
    </source>
</evidence>
<dbReference type="OrthoDB" id="5006044at2"/>
<sequence>MADITDFHLDEDQDPVALVLLPTGQSVSLRWVDEDDNLTTDEARLRELADDALDGLSGEKLESIEEDVVRELTESAFEQSERDVEEEDYRKLAGDMELTGVTVFTDGVVTLEYAAENNYPDLVIYVQLDPDFAVEDLLVE</sequence>
<keyword evidence="2" id="KW-1185">Reference proteome</keyword>
<evidence type="ECO:0008006" key="3">
    <source>
        <dbReference type="Google" id="ProtNLM"/>
    </source>
</evidence>
<proteinExistence type="predicted"/>
<dbReference type="EMBL" id="VRSW01000006">
    <property type="protein sequence ID" value="TXK02762.1"/>
    <property type="molecule type" value="Genomic_DNA"/>
</dbReference>